<gene>
    <name evidence="1" type="ORF">CITCOLO1_LOCUS13207</name>
</gene>
<evidence type="ECO:0000313" key="2">
    <source>
        <dbReference type="Proteomes" id="UP001642487"/>
    </source>
</evidence>
<dbReference type="EMBL" id="OZ021738">
    <property type="protein sequence ID" value="CAK9321141.1"/>
    <property type="molecule type" value="Genomic_DNA"/>
</dbReference>
<sequence>MHWRWDRIKFSAHMTLYSTTNSTFILPKRHVGRLPSSLSQFPCNDCNCISPLNTIFIKTNFNLLLFSASMANPESSPIQPSEEEKNVYSVWALPPEDVTARIKNLMNSLISEFGGPQFEPHITVVGAIRLTPDDALNKFRFACQGLKAYQATVDHVSTGTFFYQCVFLLIHPTTEVVETSSHCCAHFGYKNSTPYMPHMSLLYANISDEKKKQAKDIADKLDEAVNGLKFPITRLALYKTDTEDQTLKSWEKIAEHDLPSS</sequence>
<dbReference type="Pfam" id="PF07823">
    <property type="entry name" value="CPDase"/>
    <property type="match status" value="1"/>
</dbReference>
<accession>A0ABP0YQ17</accession>
<dbReference type="InterPro" id="IPR009097">
    <property type="entry name" value="Cyclic_Pdiesterase"/>
</dbReference>
<name>A0ABP0YQ17_9ROSI</name>
<reference evidence="1 2" key="1">
    <citation type="submission" date="2024-03" db="EMBL/GenBank/DDBJ databases">
        <authorList>
            <person name="Gkanogiannis A."/>
            <person name="Becerra Lopez-Lavalle L."/>
        </authorList>
    </citation>
    <scope>NUCLEOTIDE SEQUENCE [LARGE SCALE GENOMIC DNA]</scope>
</reference>
<keyword evidence="2" id="KW-1185">Reference proteome</keyword>
<dbReference type="PANTHER" id="PTHR28141:SF1">
    <property type="entry name" value="2',3'-CYCLIC-NUCLEOTIDE 3'-PHOSPHODIESTERASE"/>
    <property type="match status" value="1"/>
</dbReference>
<dbReference type="InterPro" id="IPR012386">
    <property type="entry name" value="Cyclic-nucl_3Pdiesterase"/>
</dbReference>
<dbReference type="PANTHER" id="PTHR28141">
    <property type="entry name" value="2',3'-CYCLIC-NUCLEOTIDE 3'-PHOSPHODIESTERASE"/>
    <property type="match status" value="1"/>
</dbReference>
<dbReference type="Proteomes" id="UP001642487">
    <property type="component" value="Chromosome 4"/>
</dbReference>
<dbReference type="Gene3D" id="3.90.1140.10">
    <property type="entry name" value="Cyclic phosphodiesterase"/>
    <property type="match status" value="1"/>
</dbReference>
<proteinExistence type="predicted"/>
<evidence type="ECO:0008006" key="3">
    <source>
        <dbReference type="Google" id="ProtNLM"/>
    </source>
</evidence>
<dbReference type="SUPFAM" id="SSF55144">
    <property type="entry name" value="LigT-like"/>
    <property type="match status" value="1"/>
</dbReference>
<protein>
    <recommendedName>
        <fullName evidence="3">RNA ligase/cyclic nucleotide phosphodiesterase family protein</fullName>
    </recommendedName>
</protein>
<organism evidence="1 2">
    <name type="scientific">Citrullus colocynthis</name>
    <name type="common">colocynth</name>
    <dbReference type="NCBI Taxonomy" id="252529"/>
    <lineage>
        <taxon>Eukaryota</taxon>
        <taxon>Viridiplantae</taxon>
        <taxon>Streptophyta</taxon>
        <taxon>Embryophyta</taxon>
        <taxon>Tracheophyta</taxon>
        <taxon>Spermatophyta</taxon>
        <taxon>Magnoliopsida</taxon>
        <taxon>eudicotyledons</taxon>
        <taxon>Gunneridae</taxon>
        <taxon>Pentapetalae</taxon>
        <taxon>rosids</taxon>
        <taxon>fabids</taxon>
        <taxon>Cucurbitales</taxon>
        <taxon>Cucurbitaceae</taxon>
        <taxon>Benincaseae</taxon>
        <taxon>Citrullus</taxon>
    </lineage>
</organism>
<evidence type="ECO:0000313" key="1">
    <source>
        <dbReference type="EMBL" id="CAK9321141.1"/>
    </source>
</evidence>